<dbReference type="Pfam" id="PF00905">
    <property type="entry name" value="Transpeptidase"/>
    <property type="match status" value="2"/>
</dbReference>
<feature type="domain" description="Penicillin-binding protein transpeptidase" evidence="1">
    <location>
        <begin position="170"/>
        <end position="240"/>
    </location>
</feature>
<dbReference type="InterPro" id="IPR001460">
    <property type="entry name" value="PCN-bd_Tpept"/>
</dbReference>
<protein>
    <submittedName>
        <fullName evidence="2">Penicillin-binding protein, transpeptidase</fullName>
    </submittedName>
</protein>
<dbReference type="KEGG" id="sus:Acid_2297"/>
<dbReference type="EMBL" id="CP000473">
    <property type="protein sequence ID" value="ABJ83286.1"/>
    <property type="molecule type" value="Genomic_DNA"/>
</dbReference>
<reference evidence="2" key="1">
    <citation type="submission" date="2006-10" db="EMBL/GenBank/DDBJ databases">
        <title>Complete sequence of Solibacter usitatus Ellin6076.</title>
        <authorList>
            <consortium name="US DOE Joint Genome Institute"/>
            <person name="Copeland A."/>
            <person name="Lucas S."/>
            <person name="Lapidus A."/>
            <person name="Barry K."/>
            <person name="Detter J.C."/>
            <person name="Glavina del Rio T."/>
            <person name="Hammon N."/>
            <person name="Israni S."/>
            <person name="Dalin E."/>
            <person name="Tice H."/>
            <person name="Pitluck S."/>
            <person name="Thompson L.S."/>
            <person name="Brettin T."/>
            <person name="Bruce D."/>
            <person name="Han C."/>
            <person name="Tapia R."/>
            <person name="Gilna P."/>
            <person name="Schmutz J."/>
            <person name="Larimer F."/>
            <person name="Land M."/>
            <person name="Hauser L."/>
            <person name="Kyrpides N."/>
            <person name="Mikhailova N."/>
            <person name="Janssen P.H."/>
            <person name="Kuske C.R."/>
            <person name="Richardson P."/>
        </authorList>
    </citation>
    <scope>NUCLEOTIDE SEQUENCE</scope>
    <source>
        <strain evidence="2">Ellin6076</strain>
    </source>
</reference>
<dbReference type="GO" id="GO:0008658">
    <property type="term" value="F:penicillin binding"/>
    <property type="evidence" value="ECO:0007669"/>
    <property type="project" value="InterPro"/>
</dbReference>
<dbReference type="Gene3D" id="3.40.710.10">
    <property type="entry name" value="DD-peptidase/beta-lactamase superfamily"/>
    <property type="match status" value="2"/>
</dbReference>
<evidence type="ECO:0000313" key="2">
    <source>
        <dbReference type="EMBL" id="ABJ83286.1"/>
    </source>
</evidence>
<dbReference type="eggNOG" id="COG0768">
    <property type="taxonomic scope" value="Bacteria"/>
</dbReference>
<accession>Q025N3</accession>
<gene>
    <name evidence="2" type="ordered locus">Acid_2297</name>
</gene>
<dbReference type="HOGENOM" id="CLU_1119578_0_0_0"/>
<evidence type="ECO:0000259" key="1">
    <source>
        <dbReference type="Pfam" id="PF00905"/>
    </source>
</evidence>
<dbReference type="GO" id="GO:0071972">
    <property type="term" value="F:peptidoglycan L,D-transpeptidase activity"/>
    <property type="evidence" value="ECO:0007669"/>
    <property type="project" value="TreeGrafter"/>
</dbReference>
<dbReference type="InterPro" id="IPR050515">
    <property type="entry name" value="Beta-lactam/transpept"/>
</dbReference>
<dbReference type="STRING" id="234267.Acid_2297"/>
<dbReference type="SUPFAM" id="SSF56601">
    <property type="entry name" value="beta-lactamase/transpeptidase-like"/>
    <property type="match status" value="1"/>
</dbReference>
<dbReference type="GO" id="GO:0005886">
    <property type="term" value="C:plasma membrane"/>
    <property type="evidence" value="ECO:0007669"/>
    <property type="project" value="TreeGrafter"/>
</dbReference>
<dbReference type="InParanoid" id="Q025N3"/>
<sequence precursor="true">MLRRHAIASLFAAGAWGKVALDSLFEGAHGGAVLLDRKTRRVIASRLPGMSAAPGSTLKPLVLQTLLERRRLRPEETFPCSRDLRIEGRSFACTHPPAATAMTVRTAIAYSCNCFVAHCAARLPDLTHQLDIWGLEAHRAPLELQALGEEGVIATPATLAAAYTRLALRAADAVKAGMSDAVQYGTAQRAQVAGLAIAGKTGSAPHAAWFAGFTDSVTIAVLVQGRSGGADAAPVAARILAAHARGRL</sequence>
<dbReference type="GO" id="GO:0071555">
    <property type="term" value="P:cell wall organization"/>
    <property type="evidence" value="ECO:0007669"/>
    <property type="project" value="TreeGrafter"/>
</dbReference>
<dbReference type="InterPro" id="IPR012338">
    <property type="entry name" value="Beta-lactam/transpept-like"/>
</dbReference>
<name>Q025N3_SOLUE</name>
<organism evidence="2">
    <name type="scientific">Solibacter usitatus (strain Ellin6076)</name>
    <dbReference type="NCBI Taxonomy" id="234267"/>
    <lineage>
        <taxon>Bacteria</taxon>
        <taxon>Pseudomonadati</taxon>
        <taxon>Acidobacteriota</taxon>
        <taxon>Terriglobia</taxon>
        <taxon>Bryobacterales</taxon>
        <taxon>Solibacteraceae</taxon>
        <taxon>Candidatus Solibacter</taxon>
    </lineage>
</organism>
<dbReference type="PANTHER" id="PTHR30627">
    <property type="entry name" value="PEPTIDOGLYCAN D,D-TRANSPEPTIDASE"/>
    <property type="match status" value="1"/>
</dbReference>
<proteinExistence type="predicted"/>
<dbReference type="AlphaFoldDB" id="Q025N3"/>
<feature type="domain" description="Penicillin-binding protein transpeptidase" evidence="1">
    <location>
        <begin position="51"/>
        <end position="125"/>
    </location>
</feature>
<dbReference type="PANTHER" id="PTHR30627:SF2">
    <property type="entry name" value="PEPTIDOGLYCAN D,D-TRANSPEPTIDASE MRDA"/>
    <property type="match status" value="1"/>
</dbReference>